<gene>
    <name evidence="4" type="ORF">RCA23_c09080</name>
</gene>
<evidence type="ECO:0000259" key="3">
    <source>
        <dbReference type="PROSITE" id="PS51186"/>
    </source>
</evidence>
<dbReference type="InterPro" id="IPR016181">
    <property type="entry name" value="Acyl_CoA_acyltransferase"/>
</dbReference>
<reference evidence="4 5" key="1">
    <citation type="journal article" date="2014" name="ISME J.">
        <title>Adaptation of an abundant Roseobacter RCA organism to pelagic systems revealed by genomic and transcriptomic analyses.</title>
        <authorList>
            <person name="Voget S."/>
            <person name="Wemheuer B."/>
            <person name="Brinkhoff T."/>
            <person name="Vollmers J."/>
            <person name="Dietrich S."/>
            <person name="Giebel H.A."/>
            <person name="Beardsley C."/>
            <person name="Sardemann C."/>
            <person name="Bakenhus I."/>
            <person name="Billerbeck S."/>
            <person name="Daniel R."/>
            <person name="Simon M."/>
        </authorList>
    </citation>
    <scope>NUCLEOTIDE SEQUENCE [LARGE SCALE GENOMIC DNA]</scope>
    <source>
        <strain evidence="4 5">RCA23</strain>
    </source>
</reference>
<evidence type="ECO:0000256" key="2">
    <source>
        <dbReference type="ARBA" id="ARBA00023315"/>
    </source>
</evidence>
<dbReference type="RefSeq" id="WP_052377041.1">
    <property type="nucleotide sequence ID" value="NZ_CP003984.1"/>
</dbReference>
<dbReference type="InterPro" id="IPR050680">
    <property type="entry name" value="YpeA/RimI_acetyltransf"/>
</dbReference>
<dbReference type="GeneID" id="93367505"/>
<proteinExistence type="predicted"/>
<name>A0AAN0RHV1_9RHOB</name>
<dbReference type="Pfam" id="PF13673">
    <property type="entry name" value="Acetyltransf_10"/>
    <property type="match status" value="1"/>
</dbReference>
<evidence type="ECO:0000256" key="1">
    <source>
        <dbReference type="ARBA" id="ARBA00022679"/>
    </source>
</evidence>
<dbReference type="KEGG" id="ptp:RCA23_c09080"/>
<protein>
    <recommendedName>
        <fullName evidence="3">N-acetyltransferase domain-containing protein</fullName>
    </recommendedName>
</protein>
<sequence>MSLHFTRADLSDATEISAILEEWYLANSWIPPVHDPVERADYGRVLLDHSEVTMLHWRGQCVGFLALERDIVQSLYIRSQFQRRGFGRAAMSYAQSQCDQLRLWVFQSDRRAQGFYRSLGFQVVETSDGQDNDYNLPDMMLCWRQTHG</sequence>
<dbReference type="PANTHER" id="PTHR43420">
    <property type="entry name" value="ACETYLTRANSFERASE"/>
    <property type="match status" value="1"/>
</dbReference>
<dbReference type="GO" id="GO:0016747">
    <property type="term" value="F:acyltransferase activity, transferring groups other than amino-acyl groups"/>
    <property type="evidence" value="ECO:0007669"/>
    <property type="project" value="InterPro"/>
</dbReference>
<evidence type="ECO:0000313" key="5">
    <source>
        <dbReference type="Proteomes" id="UP000028680"/>
    </source>
</evidence>
<keyword evidence="1" id="KW-0808">Transferase</keyword>
<dbReference type="SUPFAM" id="SSF55729">
    <property type="entry name" value="Acyl-CoA N-acyltransferases (Nat)"/>
    <property type="match status" value="1"/>
</dbReference>
<dbReference type="InterPro" id="IPR000182">
    <property type="entry name" value="GNAT_dom"/>
</dbReference>
<dbReference type="PROSITE" id="PS51186">
    <property type="entry name" value="GNAT"/>
    <property type="match status" value="1"/>
</dbReference>
<accession>A0AAN0RHV1</accession>
<keyword evidence="2" id="KW-0012">Acyltransferase</keyword>
<feature type="domain" description="N-acetyltransferase" evidence="3">
    <location>
        <begin position="3"/>
        <end position="148"/>
    </location>
</feature>
<dbReference type="CDD" id="cd04301">
    <property type="entry name" value="NAT_SF"/>
    <property type="match status" value="1"/>
</dbReference>
<dbReference type="Proteomes" id="UP000028680">
    <property type="component" value="Chromosome"/>
</dbReference>
<dbReference type="AlphaFoldDB" id="A0AAN0RHV1"/>
<dbReference type="EMBL" id="CP003984">
    <property type="protein sequence ID" value="AII86464.1"/>
    <property type="molecule type" value="Genomic_DNA"/>
</dbReference>
<organism evidence="4 5">
    <name type="scientific">Planktomarina temperata RCA23</name>
    <dbReference type="NCBI Taxonomy" id="666509"/>
    <lineage>
        <taxon>Bacteria</taxon>
        <taxon>Pseudomonadati</taxon>
        <taxon>Pseudomonadota</taxon>
        <taxon>Alphaproteobacteria</taxon>
        <taxon>Rhodobacterales</taxon>
        <taxon>Paracoccaceae</taxon>
        <taxon>Planktomarina</taxon>
    </lineage>
</organism>
<keyword evidence="5" id="KW-1185">Reference proteome</keyword>
<evidence type="ECO:0000313" key="4">
    <source>
        <dbReference type="EMBL" id="AII86464.1"/>
    </source>
</evidence>
<dbReference type="Gene3D" id="3.40.630.30">
    <property type="match status" value="1"/>
</dbReference>